<gene>
    <name evidence="2" type="ordered locus">OCA5_c13050</name>
</gene>
<dbReference type="HOGENOM" id="CLU_1766141_0_0_5"/>
<reference evidence="2 3" key="1">
    <citation type="journal article" date="2011" name="J. Bacteriol.">
        <title>Complete genome sequences of the chemolithoautotrophic Oligotropha carboxidovorans strains OM4 and OM5.</title>
        <authorList>
            <person name="Volland S."/>
            <person name="Rachinger M."/>
            <person name="Strittmatter A."/>
            <person name="Daniel R."/>
            <person name="Gottschalk G."/>
            <person name="Meyer O."/>
        </authorList>
    </citation>
    <scope>NUCLEOTIDE SEQUENCE [LARGE SCALE GENOMIC DNA]</scope>
    <source>
        <strain evidence="3">ATCC 49405 / DSM 1227 / KCTC 32145 / OM5</strain>
    </source>
</reference>
<evidence type="ECO:0000313" key="3">
    <source>
        <dbReference type="Proteomes" id="UP000007730"/>
    </source>
</evidence>
<sequence length="147" mass="15572">MSQTPAPLRRMLLATILRNSARAVEPQLRQERSAAPDRSACFRQEASMRTRSTLTWASALLLMCGVAAYAQTESSTPERKGNTGWTGGAQDQPSQTGETGKTTGQNPQGSTAQSPADGEAASKQPLTATGSDLKGAPQRFPPNKTPE</sequence>
<dbReference type="KEGG" id="ocg:OCA5_c13050"/>
<dbReference type="AlphaFoldDB" id="F8BWF4"/>
<dbReference type="OrthoDB" id="8265977at2"/>
<accession>F8BWF4</accession>
<keyword evidence="3" id="KW-1185">Reference proteome</keyword>
<dbReference type="Proteomes" id="UP000007730">
    <property type="component" value="Chromosome"/>
</dbReference>
<feature type="region of interest" description="Disordered" evidence="1">
    <location>
        <begin position="71"/>
        <end position="147"/>
    </location>
</feature>
<dbReference type="STRING" id="504832.OCA5_c13050"/>
<name>F8BWF4_AFIC5</name>
<feature type="compositionally biased region" description="Polar residues" evidence="1">
    <location>
        <begin position="89"/>
        <end position="114"/>
    </location>
</feature>
<protein>
    <submittedName>
        <fullName evidence="2">Uncharacterized protein</fullName>
    </submittedName>
</protein>
<organism evidence="2 3">
    <name type="scientific">Afipia carboxidovorans (strain ATCC 49405 / DSM 1227 / KCTC 32145 / OM5)</name>
    <name type="common">Oligotropha carboxidovorans</name>
    <dbReference type="NCBI Taxonomy" id="504832"/>
    <lineage>
        <taxon>Bacteria</taxon>
        <taxon>Pseudomonadati</taxon>
        <taxon>Pseudomonadota</taxon>
        <taxon>Alphaproteobacteria</taxon>
        <taxon>Hyphomicrobiales</taxon>
        <taxon>Nitrobacteraceae</taxon>
        <taxon>Afipia</taxon>
    </lineage>
</organism>
<proteinExistence type="predicted"/>
<evidence type="ECO:0000313" key="2">
    <source>
        <dbReference type="EMBL" id="AEI06021.1"/>
    </source>
</evidence>
<evidence type="ECO:0000256" key="1">
    <source>
        <dbReference type="SAM" id="MobiDB-lite"/>
    </source>
</evidence>
<dbReference type="EMBL" id="CP002826">
    <property type="protein sequence ID" value="AEI06021.1"/>
    <property type="molecule type" value="Genomic_DNA"/>
</dbReference>